<dbReference type="Proteomes" id="UP000553632">
    <property type="component" value="Unassembled WGS sequence"/>
</dbReference>
<sequence length="153" mass="16479">MVSVMTPVAEGGSFGYSAESSEGSHSKAPWYHQMRPERLMTESSEVDGHSESLNVWTEVAADDRQSALDREAEAAALNDVLSQLAELVADELGPDPASRREASSPPPPREPAAAPTDPAQSSSNVEFVLPENSDELLLSPTKLSLLRELLELH</sequence>
<feature type="region of interest" description="Disordered" evidence="1">
    <location>
        <begin position="87"/>
        <end position="133"/>
    </location>
</feature>
<accession>A0A7J6TSX2</accession>
<keyword evidence="3" id="KW-1185">Reference proteome</keyword>
<evidence type="ECO:0000313" key="2">
    <source>
        <dbReference type="EMBL" id="KAF4748378.1"/>
    </source>
</evidence>
<feature type="non-terminal residue" evidence="2">
    <location>
        <position position="1"/>
    </location>
</feature>
<evidence type="ECO:0000313" key="3">
    <source>
        <dbReference type="Proteomes" id="UP000553632"/>
    </source>
</evidence>
<name>A0A7J6TSX2_PEROL</name>
<dbReference type="AlphaFoldDB" id="A0A7J6TSX2"/>
<organism evidence="2 3">
    <name type="scientific">Perkinsus olseni</name>
    <name type="common">Perkinsus atlanticus</name>
    <dbReference type="NCBI Taxonomy" id="32597"/>
    <lineage>
        <taxon>Eukaryota</taxon>
        <taxon>Sar</taxon>
        <taxon>Alveolata</taxon>
        <taxon>Perkinsozoa</taxon>
        <taxon>Perkinsea</taxon>
        <taxon>Perkinsida</taxon>
        <taxon>Perkinsidae</taxon>
        <taxon>Perkinsus</taxon>
    </lineage>
</organism>
<protein>
    <submittedName>
        <fullName evidence="2">Uncharacterized protein</fullName>
    </submittedName>
</protein>
<feature type="region of interest" description="Disordered" evidence="1">
    <location>
        <begin position="1"/>
        <end position="33"/>
    </location>
</feature>
<proteinExistence type="predicted"/>
<dbReference type="EMBL" id="JABANO010008538">
    <property type="protein sequence ID" value="KAF4748378.1"/>
    <property type="molecule type" value="Genomic_DNA"/>
</dbReference>
<gene>
    <name evidence="2" type="ORF">FOZ63_024313</name>
</gene>
<reference evidence="2 3" key="1">
    <citation type="submission" date="2020-04" db="EMBL/GenBank/DDBJ databases">
        <title>Perkinsus olseni comparative genomics.</title>
        <authorList>
            <person name="Bogema D.R."/>
        </authorList>
    </citation>
    <scope>NUCLEOTIDE SEQUENCE [LARGE SCALE GENOMIC DNA]</scope>
    <source>
        <strain evidence="2 3">ATCC PRA-207</strain>
    </source>
</reference>
<evidence type="ECO:0000256" key="1">
    <source>
        <dbReference type="SAM" id="MobiDB-lite"/>
    </source>
</evidence>
<comment type="caution">
    <text evidence="2">The sequence shown here is derived from an EMBL/GenBank/DDBJ whole genome shotgun (WGS) entry which is preliminary data.</text>
</comment>